<evidence type="ECO:0000259" key="1">
    <source>
        <dbReference type="Pfam" id="PF00501"/>
    </source>
</evidence>
<evidence type="ECO:0000259" key="2">
    <source>
        <dbReference type="Pfam" id="PF14535"/>
    </source>
</evidence>
<dbReference type="EMBL" id="CP027669">
    <property type="protein sequence ID" value="AVO41010.1"/>
    <property type="molecule type" value="Genomic_DNA"/>
</dbReference>
<dbReference type="Pfam" id="PF00501">
    <property type="entry name" value="AMP-binding"/>
    <property type="match status" value="1"/>
</dbReference>
<feature type="domain" description="AMP-dependent synthetase/ligase" evidence="1">
    <location>
        <begin position="76"/>
        <end position="291"/>
    </location>
</feature>
<proteinExistence type="predicted"/>
<dbReference type="InterPro" id="IPR042099">
    <property type="entry name" value="ANL_N_sf"/>
</dbReference>
<gene>
    <name evidence="3" type="ORF">C6571_06670</name>
</gene>
<reference evidence="3 4" key="1">
    <citation type="submission" date="2018-03" db="EMBL/GenBank/DDBJ databases">
        <title>Genome sequencing of Simplicispira sp.</title>
        <authorList>
            <person name="Kim S.-J."/>
            <person name="Heo J."/>
            <person name="Kwon S.-W."/>
        </authorList>
    </citation>
    <scope>NUCLEOTIDE SEQUENCE [LARGE SCALE GENOMIC DNA]</scope>
    <source>
        <strain evidence="3 4">SC1-8</strain>
    </source>
</reference>
<sequence length="442" mass="49561">MPRAELDALRWRRLRATLERTYASSAFYRARMQRAGVTPDDIRTPEDFRRRVPTVDKLDVLADQRERPPFGSVVAVPDALVEYCFLTSGTSGKGQEVHAYTAADVAESLTSWAASLHWAGVMPGDTAYHMVPIGVTAGPVTLLSAFQQYGLRTFAVGNMEGEARLEMMQRFPPHFFSTGPVYLRRLTTICREQGIDPRRAFPALKAIKLGSFGFDVPWAQEMEEFWGAKLIDTYASTQCGGGIASTCEHGTYLPDGQRGMMHFPEHKVYAEVLNPETGEPAREDEEGEVILTAFGREAMPILRFRTDDKVIFKSHRQCACGRPFDGIEAGTVSRYDTMLKIRGMNLWPEAIDAIVLAHPEVDEYNGRLGVAENGREVARVLIEFKVGAPSDAAHRARVLGELRSKIKENTGVGMEISEARPGEIERFAYKEKRWKDQRRQQL</sequence>
<protein>
    <recommendedName>
        <fullName evidence="5">Phenylacetate--CoA ligase</fullName>
    </recommendedName>
</protein>
<keyword evidence="4" id="KW-1185">Reference proteome</keyword>
<dbReference type="InterPro" id="IPR028154">
    <property type="entry name" value="AMP-dep_Lig_C"/>
</dbReference>
<dbReference type="PANTHER" id="PTHR43845:SF1">
    <property type="entry name" value="BLR5969 PROTEIN"/>
    <property type="match status" value="1"/>
</dbReference>
<dbReference type="Gene3D" id="3.40.50.12780">
    <property type="entry name" value="N-terminal domain of ligase-like"/>
    <property type="match status" value="1"/>
</dbReference>
<accession>A0A2S0MYP6</accession>
<dbReference type="PANTHER" id="PTHR43845">
    <property type="entry name" value="BLR5969 PROTEIN"/>
    <property type="match status" value="1"/>
</dbReference>
<dbReference type="KEGG" id="simp:C6571_06670"/>
<feature type="domain" description="AMP-dependent ligase C-terminal" evidence="2">
    <location>
        <begin position="343"/>
        <end position="438"/>
    </location>
</feature>
<dbReference type="Pfam" id="PF14535">
    <property type="entry name" value="AMP-binding_C_2"/>
    <property type="match status" value="1"/>
</dbReference>
<evidence type="ECO:0008006" key="5">
    <source>
        <dbReference type="Google" id="ProtNLM"/>
    </source>
</evidence>
<name>A0A2S0MYP6_9BURK</name>
<dbReference type="AlphaFoldDB" id="A0A2S0MYP6"/>
<dbReference type="Proteomes" id="UP000239326">
    <property type="component" value="Chromosome"/>
</dbReference>
<evidence type="ECO:0000313" key="4">
    <source>
        <dbReference type="Proteomes" id="UP000239326"/>
    </source>
</evidence>
<dbReference type="Gene3D" id="3.30.300.30">
    <property type="match status" value="1"/>
</dbReference>
<dbReference type="SUPFAM" id="SSF56801">
    <property type="entry name" value="Acetyl-CoA synthetase-like"/>
    <property type="match status" value="1"/>
</dbReference>
<evidence type="ECO:0000313" key="3">
    <source>
        <dbReference type="EMBL" id="AVO41010.1"/>
    </source>
</evidence>
<organism evidence="3 4">
    <name type="scientific">Simplicispira suum</name>
    <dbReference type="NCBI Taxonomy" id="2109915"/>
    <lineage>
        <taxon>Bacteria</taxon>
        <taxon>Pseudomonadati</taxon>
        <taxon>Pseudomonadota</taxon>
        <taxon>Betaproteobacteria</taxon>
        <taxon>Burkholderiales</taxon>
        <taxon>Comamonadaceae</taxon>
        <taxon>Simplicispira</taxon>
    </lineage>
</organism>
<dbReference type="InterPro" id="IPR000873">
    <property type="entry name" value="AMP-dep_synth/lig_dom"/>
</dbReference>
<dbReference type="InterPro" id="IPR045851">
    <property type="entry name" value="AMP-bd_C_sf"/>
</dbReference>